<feature type="transmembrane region" description="Helical" evidence="6">
    <location>
        <begin position="282"/>
        <end position="304"/>
    </location>
</feature>
<reference evidence="8" key="1">
    <citation type="journal article" date="2014" name="Int. J. Syst. Evol. Microbiol.">
        <title>Complete genome sequence of Corynebacterium casei LMG S-19264T (=DSM 44701T), isolated from a smear-ripened cheese.</title>
        <authorList>
            <consortium name="US DOE Joint Genome Institute (JGI-PGF)"/>
            <person name="Walter F."/>
            <person name="Albersmeier A."/>
            <person name="Kalinowski J."/>
            <person name="Ruckert C."/>
        </authorList>
    </citation>
    <scope>NUCLEOTIDE SEQUENCE</scope>
    <source>
        <strain evidence="8">CGMCC 1.15360</strain>
    </source>
</reference>
<comment type="caution">
    <text evidence="8">The sequence shown here is derived from an EMBL/GenBank/DDBJ whole genome shotgun (WGS) entry which is preliminary data.</text>
</comment>
<feature type="transmembrane region" description="Helical" evidence="6">
    <location>
        <begin position="316"/>
        <end position="334"/>
    </location>
</feature>
<sequence length="443" mass="46330">MEPDRAAARAWPSPARSWYLVGILLVAYSLSFADRMLMSLLIGPIKDSLGIGDFQVSLLIGAAFAVFYVGMGLPCGYLADRMNRRNLIVWGILIWSVATAACGLAAGFAALFIARMMVGAAEATLSPSAYSMIADSFPPRKLGRAISVYVVGNPLGIGIALLTGGLVIAALSQVSHMALPLVGTLETWRIVFIGLGIPGVVLALIVRLTVREPVRRTAPDRVGKALGWKEAPRHIKAHGRTFLFQLGGTCMLSLAVYGVMTWGPAYFERVHAMEPGAIGVRFGLILGGGGIAGLLAGGFLGDWLLARGRSDAYPRVMAMAAVLATPPGIMLGLVGDAQLALALTAINVLCTALTTGIAAAAVQLITPAHLRGQMGAIYILTASVAGIGIGPSVVAFLTQYVFGDEMAVGRSLAALAAGALPLAAILLWLGLPHYRRSVAQLHR</sequence>
<name>A0A916Z784_9SPHN</name>
<feature type="transmembrane region" description="Helical" evidence="6">
    <location>
        <begin position="408"/>
        <end position="431"/>
    </location>
</feature>
<dbReference type="InterPro" id="IPR036259">
    <property type="entry name" value="MFS_trans_sf"/>
</dbReference>
<feature type="transmembrane region" description="Helical" evidence="6">
    <location>
        <begin position="88"/>
        <end position="114"/>
    </location>
</feature>
<dbReference type="PROSITE" id="PS50850">
    <property type="entry name" value="MFS"/>
    <property type="match status" value="1"/>
</dbReference>
<dbReference type="PANTHER" id="PTHR23505:SF79">
    <property type="entry name" value="PROTEIN SPINSTER"/>
    <property type="match status" value="1"/>
</dbReference>
<proteinExistence type="predicted"/>
<evidence type="ECO:0000256" key="3">
    <source>
        <dbReference type="ARBA" id="ARBA00022692"/>
    </source>
</evidence>
<evidence type="ECO:0000259" key="7">
    <source>
        <dbReference type="PROSITE" id="PS50850"/>
    </source>
</evidence>
<keyword evidence="5 6" id="KW-0472">Membrane</keyword>
<keyword evidence="3 6" id="KW-0812">Transmembrane</keyword>
<dbReference type="Proteomes" id="UP000612349">
    <property type="component" value="Unassembled WGS sequence"/>
</dbReference>
<comment type="subcellular location">
    <subcellularLocation>
        <location evidence="1">Membrane</location>
        <topology evidence="1">Multi-pass membrane protein</topology>
    </subcellularLocation>
</comment>
<dbReference type="GO" id="GO:0016020">
    <property type="term" value="C:membrane"/>
    <property type="evidence" value="ECO:0007669"/>
    <property type="project" value="UniProtKB-SubCell"/>
</dbReference>
<organism evidence="8 9">
    <name type="scientific">Croceicoccus mobilis</name>
    <dbReference type="NCBI Taxonomy" id="1703339"/>
    <lineage>
        <taxon>Bacteria</taxon>
        <taxon>Pseudomonadati</taxon>
        <taxon>Pseudomonadota</taxon>
        <taxon>Alphaproteobacteria</taxon>
        <taxon>Sphingomonadales</taxon>
        <taxon>Erythrobacteraceae</taxon>
        <taxon>Croceicoccus</taxon>
    </lineage>
</organism>
<dbReference type="InterPro" id="IPR011701">
    <property type="entry name" value="MFS"/>
</dbReference>
<feature type="transmembrane region" description="Helical" evidence="6">
    <location>
        <begin position="18"/>
        <end position="37"/>
    </location>
</feature>
<keyword evidence="4 6" id="KW-1133">Transmembrane helix</keyword>
<dbReference type="Pfam" id="PF07690">
    <property type="entry name" value="MFS_1"/>
    <property type="match status" value="1"/>
</dbReference>
<evidence type="ECO:0000313" key="9">
    <source>
        <dbReference type="Proteomes" id="UP000612349"/>
    </source>
</evidence>
<feature type="transmembrane region" description="Helical" evidence="6">
    <location>
        <begin position="377"/>
        <end position="402"/>
    </location>
</feature>
<accession>A0A916Z784</accession>
<evidence type="ECO:0000256" key="1">
    <source>
        <dbReference type="ARBA" id="ARBA00004141"/>
    </source>
</evidence>
<reference evidence="8" key="2">
    <citation type="submission" date="2020-09" db="EMBL/GenBank/DDBJ databases">
        <authorList>
            <person name="Sun Q."/>
            <person name="Zhou Y."/>
        </authorList>
    </citation>
    <scope>NUCLEOTIDE SEQUENCE</scope>
    <source>
        <strain evidence="8">CGMCC 1.15360</strain>
    </source>
</reference>
<feature type="transmembrane region" description="Helical" evidence="6">
    <location>
        <begin position="190"/>
        <end position="210"/>
    </location>
</feature>
<dbReference type="RefSeq" id="WP_066770906.1">
    <property type="nucleotide sequence ID" value="NZ_BMIP01000009.1"/>
</dbReference>
<evidence type="ECO:0000313" key="8">
    <source>
        <dbReference type="EMBL" id="GGD80029.1"/>
    </source>
</evidence>
<gene>
    <name evidence="8" type="ORF">GCM10010990_32450</name>
</gene>
<feature type="transmembrane region" description="Helical" evidence="6">
    <location>
        <begin position="242"/>
        <end position="262"/>
    </location>
</feature>
<dbReference type="Gene3D" id="1.20.1250.20">
    <property type="entry name" value="MFS general substrate transporter like domains"/>
    <property type="match status" value="2"/>
</dbReference>
<protein>
    <submittedName>
        <fullName evidence="8">MFS transporter</fullName>
    </submittedName>
</protein>
<feature type="transmembrane region" description="Helical" evidence="6">
    <location>
        <begin position="49"/>
        <end position="68"/>
    </location>
</feature>
<evidence type="ECO:0000256" key="2">
    <source>
        <dbReference type="ARBA" id="ARBA00022448"/>
    </source>
</evidence>
<dbReference type="EMBL" id="BMIP01000009">
    <property type="protein sequence ID" value="GGD80029.1"/>
    <property type="molecule type" value="Genomic_DNA"/>
</dbReference>
<evidence type="ECO:0000256" key="6">
    <source>
        <dbReference type="SAM" id="Phobius"/>
    </source>
</evidence>
<keyword evidence="9" id="KW-1185">Reference proteome</keyword>
<feature type="transmembrane region" description="Helical" evidence="6">
    <location>
        <begin position="340"/>
        <end position="365"/>
    </location>
</feature>
<evidence type="ECO:0000256" key="4">
    <source>
        <dbReference type="ARBA" id="ARBA00022989"/>
    </source>
</evidence>
<dbReference type="InterPro" id="IPR044770">
    <property type="entry name" value="MFS_spinster-like"/>
</dbReference>
<feature type="domain" description="Major facilitator superfamily (MFS) profile" evidence="7">
    <location>
        <begin position="20"/>
        <end position="435"/>
    </location>
</feature>
<feature type="transmembrane region" description="Helical" evidence="6">
    <location>
        <begin position="146"/>
        <end position="170"/>
    </location>
</feature>
<evidence type="ECO:0000256" key="5">
    <source>
        <dbReference type="ARBA" id="ARBA00023136"/>
    </source>
</evidence>
<dbReference type="GO" id="GO:0022857">
    <property type="term" value="F:transmembrane transporter activity"/>
    <property type="evidence" value="ECO:0007669"/>
    <property type="project" value="InterPro"/>
</dbReference>
<dbReference type="PANTHER" id="PTHR23505">
    <property type="entry name" value="SPINSTER"/>
    <property type="match status" value="1"/>
</dbReference>
<dbReference type="OrthoDB" id="7400989at2"/>
<dbReference type="AlphaFoldDB" id="A0A916Z784"/>
<dbReference type="SUPFAM" id="SSF103473">
    <property type="entry name" value="MFS general substrate transporter"/>
    <property type="match status" value="1"/>
</dbReference>
<dbReference type="InterPro" id="IPR020846">
    <property type="entry name" value="MFS_dom"/>
</dbReference>
<keyword evidence="2" id="KW-0813">Transport</keyword>